<name>A0A8J5MJL0_HOMAM</name>
<dbReference type="Proteomes" id="UP000747542">
    <property type="component" value="Unassembled WGS sequence"/>
</dbReference>
<evidence type="ECO:0000313" key="2">
    <source>
        <dbReference type="Proteomes" id="UP000747542"/>
    </source>
</evidence>
<dbReference type="AlphaFoldDB" id="A0A8J5MJL0"/>
<reference evidence="1" key="1">
    <citation type="journal article" date="2021" name="Sci. Adv.">
        <title>The American lobster genome reveals insights on longevity, neural, and immune adaptations.</title>
        <authorList>
            <person name="Polinski J.M."/>
            <person name="Zimin A.V."/>
            <person name="Clark K.F."/>
            <person name="Kohn A.B."/>
            <person name="Sadowski N."/>
            <person name="Timp W."/>
            <person name="Ptitsyn A."/>
            <person name="Khanna P."/>
            <person name="Romanova D.Y."/>
            <person name="Williams P."/>
            <person name="Greenwood S.J."/>
            <person name="Moroz L.L."/>
            <person name="Walt D.R."/>
            <person name="Bodnar A.G."/>
        </authorList>
    </citation>
    <scope>NUCLEOTIDE SEQUENCE</scope>
    <source>
        <strain evidence="1">GMGI-L3</strain>
    </source>
</reference>
<comment type="caution">
    <text evidence="1">The sequence shown here is derived from an EMBL/GenBank/DDBJ whole genome shotgun (WGS) entry which is preliminary data.</text>
</comment>
<accession>A0A8J5MJL0</accession>
<keyword evidence="2" id="KW-1185">Reference proteome</keyword>
<dbReference type="EMBL" id="JAHLQT010046276">
    <property type="protein sequence ID" value="KAG7153829.1"/>
    <property type="molecule type" value="Genomic_DNA"/>
</dbReference>
<sequence length="212" mass="23128">MLRIFTQNFITHHLPIIFFLIPLLLLQMRGARLWLAVVAVAMAVAAAQETQQPDRLPVALVALSDEGGVEQPLTSAEEKNKFLFGSYSSTVYTVVSASTSTVFYSCNSGTDGDVVCSGRRKRKQLGLNRELNQKDEDLVDLQDSLGADTLNEDEEENKAVSGASDKFAFTVWTTSKTTTSITVFYTNTATTVRVSYYCVAGLMSVADFPCAG</sequence>
<protein>
    <submittedName>
        <fullName evidence="1">Uncharacterized protein</fullName>
    </submittedName>
</protein>
<proteinExistence type="predicted"/>
<evidence type="ECO:0000313" key="1">
    <source>
        <dbReference type="EMBL" id="KAG7153829.1"/>
    </source>
</evidence>
<gene>
    <name evidence="1" type="ORF">Hamer_G017639</name>
</gene>
<organism evidence="1 2">
    <name type="scientific">Homarus americanus</name>
    <name type="common">American lobster</name>
    <dbReference type="NCBI Taxonomy" id="6706"/>
    <lineage>
        <taxon>Eukaryota</taxon>
        <taxon>Metazoa</taxon>
        <taxon>Ecdysozoa</taxon>
        <taxon>Arthropoda</taxon>
        <taxon>Crustacea</taxon>
        <taxon>Multicrustacea</taxon>
        <taxon>Malacostraca</taxon>
        <taxon>Eumalacostraca</taxon>
        <taxon>Eucarida</taxon>
        <taxon>Decapoda</taxon>
        <taxon>Pleocyemata</taxon>
        <taxon>Astacidea</taxon>
        <taxon>Nephropoidea</taxon>
        <taxon>Nephropidae</taxon>
        <taxon>Homarus</taxon>
    </lineage>
</organism>